<name>A0A0A8XNR3_ARUDO</name>
<reference evidence="1" key="2">
    <citation type="journal article" date="2015" name="Data Brief">
        <title>Shoot transcriptome of the giant reed, Arundo donax.</title>
        <authorList>
            <person name="Barrero R.A."/>
            <person name="Guerrero F.D."/>
            <person name="Moolhuijzen P."/>
            <person name="Goolsby J.A."/>
            <person name="Tidwell J."/>
            <person name="Bellgard S.E."/>
            <person name="Bellgard M.I."/>
        </authorList>
    </citation>
    <scope>NUCLEOTIDE SEQUENCE</scope>
    <source>
        <tissue evidence="1">Shoot tissue taken approximately 20 cm above the soil surface</tissue>
    </source>
</reference>
<protein>
    <submittedName>
        <fullName evidence="1">Uncharacterized protein</fullName>
    </submittedName>
</protein>
<dbReference type="EMBL" id="GBRH01282686">
    <property type="protein sequence ID" value="JAD15209.1"/>
    <property type="molecule type" value="Transcribed_RNA"/>
</dbReference>
<evidence type="ECO:0000313" key="1">
    <source>
        <dbReference type="EMBL" id="JAD15209.1"/>
    </source>
</evidence>
<organism evidence="1">
    <name type="scientific">Arundo donax</name>
    <name type="common">Giant reed</name>
    <name type="synonym">Donax arundinaceus</name>
    <dbReference type="NCBI Taxonomy" id="35708"/>
    <lineage>
        <taxon>Eukaryota</taxon>
        <taxon>Viridiplantae</taxon>
        <taxon>Streptophyta</taxon>
        <taxon>Embryophyta</taxon>
        <taxon>Tracheophyta</taxon>
        <taxon>Spermatophyta</taxon>
        <taxon>Magnoliopsida</taxon>
        <taxon>Liliopsida</taxon>
        <taxon>Poales</taxon>
        <taxon>Poaceae</taxon>
        <taxon>PACMAD clade</taxon>
        <taxon>Arundinoideae</taxon>
        <taxon>Arundineae</taxon>
        <taxon>Arundo</taxon>
    </lineage>
</organism>
<accession>A0A0A8XNR3</accession>
<sequence length="27" mass="3340">MYSRIMLCTDFWGRVPSSVDWRDKFGW</sequence>
<dbReference type="AlphaFoldDB" id="A0A0A8XNR3"/>
<proteinExistence type="predicted"/>
<reference evidence="1" key="1">
    <citation type="submission" date="2014-09" db="EMBL/GenBank/DDBJ databases">
        <authorList>
            <person name="Magalhaes I.L.F."/>
            <person name="Oliveira U."/>
            <person name="Santos F.R."/>
            <person name="Vidigal T.H.D.A."/>
            <person name="Brescovit A.D."/>
            <person name="Santos A.J."/>
        </authorList>
    </citation>
    <scope>NUCLEOTIDE SEQUENCE</scope>
    <source>
        <tissue evidence="1">Shoot tissue taken approximately 20 cm above the soil surface</tissue>
    </source>
</reference>